<evidence type="ECO:0000256" key="8">
    <source>
        <dbReference type="ARBA" id="ARBA00048109"/>
    </source>
</evidence>
<dbReference type="EC" id="2.3.1.20" evidence="4"/>
<evidence type="ECO:0000313" key="10">
    <source>
        <dbReference type="Proteomes" id="UP001183648"/>
    </source>
</evidence>
<dbReference type="PANTHER" id="PTHR48098">
    <property type="entry name" value="ENTEROCHELIN ESTERASE-RELATED"/>
    <property type="match status" value="1"/>
</dbReference>
<dbReference type="Pfam" id="PF00756">
    <property type="entry name" value="Esterase"/>
    <property type="match status" value="1"/>
</dbReference>
<dbReference type="RefSeq" id="WP_310298753.1">
    <property type="nucleotide sequence ID" value="NZ_BAAAPS010000014.1"/>
</dbReference>
<keyword evidence="5" id="KW-0808">Transferase</keyword>
<name>A0ABU2BRC7_9ACTN</name>
<comment type="catalytic activity">
    <reaction evidence="1">
        <text>2 alpha,alpha'-trehalose 6-mycolate = alpha,alpha'-trehalose 6,6'-bismycolate + alpha,alpha-trehalose</text>
        <dbReference type="Rhea" id="RHEA:23472"/>
        <dbReference type="ChEBI" id="CHEBI:16551"/>
        <dbReference type="ChEBI" id="CHEBI:18195"/>
        <dbReference type="ChEBI" id="CHEBI:18234"/>
        <dbReference type="EC" id="2.3.1.122"/>
    </reaction>
</comment>
<gene>
    <name evidence="9" type="ORF">J2S63_000732</name>
</gene>
<organism evidence="9 10">
    <name type="scientific">Nocardioides marmoribigeumensis</name>
    <dbReference type="NCBI Taxonomy" id="433649"/>
    <lineage>
        <taxon>Bacteria</taxon>
        <taxon>Bacillati</taxon>
        <taxon>Actinomycetota</taxon>
        <taxon>Actinomycetes</taxon>
        <taxon>Propionibacteriales</taxon>
        <taxon>Nocardioidaceae</taxon>
        <taxon>Nocardioides</taxon>
    </lineage>
</organism>
<dbReference type="SUPFAM" id="SSF53474">
    <property type="entry name" value="alpha/beta-Hydrolases"/>
    <property type="match status" value="1"/>
</dbReference>
<sequence>MSGLSRRALLRAGGGVVGLAAAGLVLGELVEEDRLPGRARLHELIGNGEGTPFPEGPRGELVSGSFDSAARRGTATGWTVAYPHGTPTDAALPVLVVLHGRGGDHTTAFTDLGLDRYASAAVAGGARPFAIATVDGGTGYWRPEPSGADAGRMVADELLPLLARRGLDVERPALAGWSMGGYGVLRLAGLDLVPATSVATLSPAVHRDEPTSADDVLGHPERLVGVPVQVNVGAGDPYRPVDDDLVEGLRRAGVDVELHGGPGAHEARYWRTYVPGLLDFTLRHLAG</sequence>
<evidence type="ECO:0000256" key="5">
    <source>
        <dbReference type="ARBA" id="ARBA00022679"/>
    </source>
</evidence>
<dbReference type="InterPro" id="IPR050583">
    <property type="entry name" value="Mycobacterial_A85_antigen"/>
</dbReference>
<evidence type="ECO:0000256" key="4">
    <source>
        <dbReference type="ARBA" id="ARBA00013244"/>
    </source>
</evidence>
<keyword evidence="10" id="KW-1185">Reference proteome</keyword>
<accession>A0ABU2BRC7</accession>
<comment type="catalytic activity">
    <reaction evidence="8">
        <text>an acyl-CoA + a 1,2-diacyl-sn-glycerol = a triacyl-sn-glycerol + CoA</text>
        <dbReference type="Rhea" id="RHEA:10868"/>
        <dbReference type="ChEBI" id="CHEBI:17815"/>
        <dbReference type="ChEBI" id="CHEBI:57287"/>
        <dbReference type="ChEBI" id="CHEBI:58342"/>
        <dbReference type="ChEBI" id="CHEBI:64615"/>
        <dbReference type="EC" id="2.3.1.20"/>
    </reaction>
</comment>
<dbReference type="EC" id="2.3.1.122" evidence="3"/>
<protein>
    <recommendedName>
        <fullName evidence="7">Acyl-CoA:diacylglycerol acyltransferase</fullName>
        <ecNumber evidence="3">2.3.1.122</ecNumber>
        <ecNumber evidence="4">2.3.1.20</ecNumber>
    </recommendedName>
</protein>
<comment type="caution">
    <text evidence="9">The sequence shown here is derived from an EMBL/GenBank/DDBJ whole genome shotgun (WGS) entry which is preliminary data.</text>
</comment>
<dbReference type="PANTHER" id="PTHR48098:SF1">
    <property type="entry name" value="DIACYLGLYCEROL ACYLTRANSFERASE_MYCOLYLTRANSFERASE AG85A"/>
    <property type="match status" value="1"/>
</dbReference>
<proteinExistence type="inferred from homology"/>
<dbReference type="PROSITE" id="PS51318">
    <property type="entry name" value="TAT"/>
    <property type="match status" value="1"/>
</dbReference>
<evidence type="ECO:0000256" key="2">
    <source>
        <dbReference type="ARBA" id="ARBA00005874"/>
    </source>
</evidence>
<dbReference type="Proteomes" id="UP001183648">
    <property type="component" value="Unassembled WGS sequence"/>
</dbReference>
<dbReference type="EMBL" id="JAVDYG010000001">
    <property type="protein sequence ID" value="MDR7361179.1"/>
    <property type="molecule type" value="Genomic_DNA"/>
</dbReference>
<reference evidence="9 10" key="1">
    <citation type="submission" date="2023-07" db="EMBL/GenBank/DDBJ databases">
        <title>Sequencing the genomes of 1000 actinobacteria strains.</title>
        <authorList>
            <person name="Klenk H.-P."/>
        </authorList>
    </citation>
    <scope>NUCLEOTIDE SEQUENCE [LARGE SCALE GENOMIC DNA]</scope>
    <source>
        <strain evidence="9 10">DSM 19426</strain>
    </source>
</reference>
<evidence type="ECO:0000256" key="3">
    <source>
        <dbReference type="ARBA" id="ARBA00012820"/>
    </source>
</evidence>
<dbReference type="InterPro" id="IPR006311">
    <property type="entry name" value="TAT_signal"/>
</dbReference>
<dbReference type="InterPro" id="IPR029058">
    <property type="entry name" value="AB_hydrolase_fold"/>
</dbReference>
<evidence type="ECO:0000256" key="7">
    <source>
        <dbReference type="ARBA" id="ARBA00032572"/>
    </source>
</evidence>
<comment type="similarity">
    <text evidence="2">Belongs to the mycobacterial A85 antigen family.</text>
</comment>
<evidence type="ECO:0000256" key="1">
    <source>
        <dbReference type="ARBA" id="ARBA00000697"/>
    </source>
</evidence>
<dbReference type="Gene3D" id="3.40.50.1820">
    <property type="entry name" value="alpha/beta hydrolase"/>
    <property type="match status" value="1"/>
</dbReference>
<dbReference type="InterPro" id="IPR000801">
    <property type="entry name" value="Esterase-like"/>
</dbReference>
<evidence type="ECO:0000313" key="9">
    <source>
        <dbReference type="EMBL" id="MDR7361179.1"/>
    </source>
</evidence>
<evidence type="ECO:0000256" key="6">
    <source>
        <dbReference type="ARBA" id="ARBA00023315"/>
    </source>
</evidence>
<keyword evidence="6" id="KW-0012">Acyltransferase</keyword>